<evidence type="ECO:0000313" key="2">
    <source>
        <dbReference type="Proteomes" id="UP000324327"/>
    </source>
</evidence>
<name>A0A5S4VFJ6_9FIRM</name>
<proteinExistence type="predicted"/>
<dbReference type="Proteomes" id="UP000324327">
    <property type="component" value="Unassembled WGS sequence"/>
</dbReference>
<dbReference type="EMBL" id="VSTF01000023">
    <property type="protein sequence ID" value="TYL56938.1"/>
    <property type="molecule type" value="Genomic_DNA"/>
</dbReference>
<dbReference type="AlphaFoldDB" id="A0A5S4VFJ6"/>
<reference evidence="1 2" key="1">
    <citation type="submission" date="2019-08" db="EMBL/GenBank/DDBJ databases">
        <authorList>
            <person name="Duncan S."/>
            <person name="Walker A."/>
        </authorList>
    </citation>
    <scope>NUCLEOTIDE SEQUENCE [LARGE SCALE GENOMIC DNA]</scope>
    <source>
        <strain evidence="1 2">T3WBe13</strain>
    </source>
</reference>
<gene>
    <name evidence="1" type="ORF">FYL31_13965</name>
</gene>
<organism evidence="1 2">
    <name type="scientific">Agathobacter rectalis</name>
    <dbReference type="NCBI Taxonomy" id="39491"/>
    <lineage>
        <taxon>Bacteria</taxon>
        <taxon>Bacillati</taxon>
        <taxon>Bacillota</taxon>
        <taxon>Clostridia</taxon>
        <taxon>Lachnospirales</taxon>
        <taxon>Lachnospiraceae</taxon>
        <taxon>Agathobacter</taxon>
    </lineage>
</organism>
<evidence type="ECO:0000313" key="1">
    <source>
        <dbReference type="EMBL" id="TYL56938.1"/>
    </source>
</evidence>
<accession>A0A5S4VFJ6</accession>
<sequence length="435" mass="50330">MAHITMKYILIKKKYGNDNANLSDILREYLESNYNIEPGENTIIIDDCKVQYSFSNNKDDNRCFFTLSSDERIYSNAKCLEYILEDIKRSGLLPYFHFLKVYDGLSEYYCKKLYPLYAAYERKVRYMILLMVTRSYGDKWIDNTIDDDTKTSISEKARSGFSNINMDEVLEYFDLAELENYLFLPPKVDTNNYLHNELTDEKMESLDKDKICSLIRRVRDPKSLWERVFAEIGDVGEWKASMHDIHDVRNSVAHQKKITTQQYNETISRLKNINTKLDKAIESAITREIELPKKIDILGNFATMTGKLLSKSINVDLIGSVLLSFSKRISELVKPIENNFQESLVNAIKDSALKYSAIDVNAGYKEAMEKLATSFTWYDSTEEINNALEASKKEFERIGNARKQYEIDAIGTAAKFENLTKQISSINKEEKTDSL</sequence>
<reference evidence="1 2" key="2">
    <citation type="submission" date="2019-09" db="EMBL/GenBank/DDBJ databases">
        <title>Strain-level analysis of Eubacterium rectale using genomes from metagenomes.</title>
        <authorList>
            <person name="Karcher N."/>
            <person name="Segata N."/>
        </authorList>
    </citation>
    <scope>NUCLEOTIDE SEQUENCE [LARGE SCALE GENOMIC DNA]</scope>
    <source>
        <strain evidence="1 2">T3WBe13</strain>
    </source>
</reference>
<evidence type="ECO:0008006" key="3">
    <source>
        <dbReference type="Google" id="ProtNLM"/>
    </source>
</evidence>
<comment type="caution">
    <text evidence="1">The sequence shown here is derived from an EMBL/GenBank/DDBJ whole genome shotgun (WGS) entry which is preliminary data.</text>
</comment>
<dbReference type="RefSeq" id="WP_148873376.1">
    <property type="nucleotide sequence ID" value="NZ_VSTF01000023.1"/>
</dbReference>
<protein>
    <recommendedName>
        <fullName evidence="3">Apea-like HEPN domain-containing protein</fullName>
    </recommendedName>
</protein>